<keyword evidence="1" id="KW-0675">Receptor</keyword>
<protein>
    <submittedName>
        <fullName evidence="1">Metabotropic glutamate receptor 1</fullName>
    </submittedName>
</protein>
<organism evidence="1">
    <name type="scientific">Rhipicephalus appendiculatus</name>
    <name type="common">Brown ear tick</name>
    <dbReference type="NCBI Taxonomy" id="34631"/>
    <lineage>
        <taxon>Eukaryota</taxon>
        <taxon>Metazoa</taxon>
        <taxon>Ecdysozoa</taxon>
        <taxon>Arthropoda</taxon>
        <taxon>Chelicerata</taxon>
        <taxon>Arachnida</taxon>
        <taxon>Acari</taxon>
        <taxon>Parasitiformes</taxon>
        <taxon>Ixodida</taxon>
        <taxon>Ixodoidea</taxon>
        <taxon>Ixodidae</taxon>
        <taxon>Rhipicephalinae</taxon>
        <taxon>Rhipicephalus</taxon>
        <taxon>Rhipicephalus</taxon>
    </lineage>
</organism>
<evidence type="ECO:0000313" key="1">
    <source>
        <dbReference type="EMBL" id="JAP84323.1"/>
    </source>
</evidence>
<name>A0A131YYR7_RHIAP</name>
<sequence length="175" mass="19906">MRADVHQTIPNLNELAHDRARDLTRRGGMEALWGQDEIQINDPLLTFNEITSHYRLSRRAYPLPHPKLERYQSVTLRMLQTGSFPSRGFLSRISTEIYSSCPDCNETYCSLAHMLWQCPALPNGPLSSEADWEEALQSPSLHTQIQAIQRAQERAEHHGVPAPTWTRPAVSVSPH</sequence>
<dbReference type="EMBL" id="GEDV01004234">
    <property type="protein sequence ID" value="JAP84323.1"/>
    <property type="molecule type" value="Transcribed_RNA"/>
</dbReference>
<dbReference type="AlphaFoldDB" id="A0A131YYR7"/>
<proteinExistence type="predicted"/>
<reference evidence="1" key="1">
    <citation type="journal article" date="2016" name="Ticks Tick Borne Dis.">
        <title>De novo assembly and annotation of the salivary gland transcriptome of Rhipicephalus appendiculatus male and female ticks during blood feeding.</title>
        <authorList>
            <person name="de Castro M.H."/>
            <person name="de Klerk D."/>
            <person name="Pienaar R."/>
            <person name="Latif A.A."/>
            <person name="Rees D.J."/>
            <person name="Mans B.J."/>
        </authorList>
    </citation>
    <scope>NUCLEOTIDE SEQUENCE</scope>
    <source>
        <tissue evidence="1">Salivary glands</tissue>
    </source>
</reference>
<accession>A0A131YYR7</accession>